<dbReference type="AlphaFoldDB" id="A0A8H8XEY9"/>
<protein>
    <submittedName>
        <fullName evidence="1">Uncharacterized protein</fullName>
    </submittedName>
</protein>
<keyword evidence="2" id="KW-1185">Reference proteome</keyword>
<accession>A0A8H8XEY9</accession>
<comment type="caution">
    <text evidence="1">The sequence shown here is derived from an EMBL/GenBank/DDBJ whole genome shotgun (WGS) entry which is preliminary data.</text>
</comment>
<organism evidence="1 2">
    <name type="scientific">Bathymodiolus thermophilus thioautotrophic gill symbiont</name>
    <dbReference type="NCBI Taxonomy" id="2360"/>
    <lineage>
        <taxon>Bacteria</taxon>
        <taxon>Pseudomonadati</taxon>
        <taxon>Pseudomonadota</taxon>
        <taxon>Gammaproteobacteria</taxon>
        <taxon>sulfur-oxidizing symbionts</taxon>
    </lineage>
</organism>
<proteinExistence type="predicted"/>
<dbReference type="Proteomes" id="UP000643672">
    <property type="component" value="Unassembled WGS sequence"/>
</dbReference>
<evidence type="ECO:0000313" key="1">
    <source>
        <dbReference type="EMBL" id="CAB5505800.1"/>
    </source>
</evidence>
<evidence type="ECO:0000313" key="2">
    <source>
        <dbReference type="Proteomes" id="UP000643672"/>
    </source>
</evidence>
<gene>
    <name evidence="1" type="ORF">THERMOS_2188</name>
</gene>
<sequence length="37" mass="4166">MKTAIIFKNKMNNIVLNTWGENGEHDISQLTSYALGI</sequence>
<reference evidence="1 2" key="1">
    <citation type="submission" date="2020-05" db="EMBL/GenBank/DDBJ databases">
        <authorList>
            <person name="Petersen J."/>
            <person name="Sayavedra L."/>
        </authorList>
    </citation>
    <scope>NUCLEOTIDE SEQUENCE [LARGE SCALE GENOMIC DNA]</scope>
    <source>
        <strain evidence="1">B thermophilus SOXS</strain>
    </source>
</reference>
<name>A0A8H8XEY9_9GAMM</name>
<dbReference type="EMBL" id="CAESAQ020000093">
    <property type="protein sequence ID" value="CAB5505800.1"/>
    <property type="molecule type" value="Genomic_DNA"/>
</dbReference>